<dbReference type="EC" id="4.2.1.105" evidence="3"/>
<keyword evidence="3" id="KW-0456">Lyase</keyword>
<dbReference type="GO" id="GO:0033987">
    <property type="term" value="F:2-hydroxyisoflavanone dehydratase activity"/>
    <property type="evidence" value="ECO:0007669"/>
    <property type="project" value="UniProtKB-EC"/>
</dbReference>
<keyword evidence="4" id="KW-1185">Reference proteome</keyword>
<organism evidence="3 4">
    <name type="scientific">Rosa chinensis</name>
    <name type="common">China rose</name>
    <dbReference type="NCBI Taxonomy" id="74649"/>
    <lineage>
        <taxon>Eukaryota</taxon>
        <taxon>Viridiplantae</taxon>
        <taxon>Streptophyta</taxon>
        <taxon>Embryophyta</taxon>
        <taxon>Tracheophyta</taxon>
        <taxon>Spermatophyta</taxon>
        <taxon>Magnoliopsida</taxon>
        <taxon>eudicotyledons</taxon>
        <taxon>Gunneridae</taxon>
        <taxon>Pentapetalae</taxon>
        <taxon>rosids</taxon>
        <taxon>fabids</taxon>
        <taxon>Rosales</taxon>
        <taxon>Rosaceae</taxon>
        <taxon>Rosoideae</taxon>
        <taxon>Rosoideae incertae sedis</taxon>
        <taxon>Rosa</taxon>
    </lineage>
</organism>
<dbReference type="OMA" id="NQHANAD"/>
<dbReference type="EC" id="3.1.1.1" evidence="3"/>
<proteinExistence type="inferred from homology"/>
<reference evidence="3 4" key="1">
    <citation type="journal article" date="2018" name="Nat. Genet.">
        <title>The Rosa genome provides new insights in the design of modern roses.</title>
        <authorList>
            <person name="Bendahmane M."/>
        </authorList>
    </citation>
    <scope>NUCLEOTIDE SEQUENCE [LARGE SCALE GENOMIC DNA]</scope>
    <source>
        <strain evidence="4">cv. Old Blush</strain>
    </source>
</reference>
<feature type="domain" description="Alpha/beta hydrolase fold-3" evidence="2">
    <location>
        <begin position="403"/>
        <end position="628"/>
    </location>
</feature>
<dbReference type="GO" id="GO:0106435">
    <property type="term" value="F:carboxylesterase activity"/>
    <property type="evidence" value="ECO:0007669"/>
    <property type="project" value="UniProtKB-EC"/>
</dbReference>
<gene>
    <name evidence="3" type="ORF">RchiOBHm_Chr4g0416831</name>
</gene>
<evidence type="ECO:0000313" key="4">
    <source>
        <dbReference type="Proteomes" id="UP000238479"/>
    </source>
</evidence>
<dbReference type="InterPro" id="IPR013094">
    <property type="entry name" value="AB_hydrolase_3"/>
</dbReference>
<dbReference type="Gene3D" id="3.40.50.1820">
    <property type="entry name" value="alpha/beta hydrolase"/>
    <property type="match status" value="2"/>
</dbReference>
<dbReference type="Proteomes" id="UP000238479">
    <property type="component" value="Chromosome 4"/>
</dbReference>
<protein>
    <submittedName>
        <fullName evidence="3">Putative carboxylesterase, 2-hydroxyisoflavanone dehydratase</fullName>
        <ecNumber evidence="3">3.1.1.1</ecNumber>
        <ecNumber evidence="3">4.2.1.105</ecNumber>
    </submittedName>
</protein>
<dbReference type="Pfam" id="PF07859">
    <property type="entry name" value="Abhydrolase_3"/>
    <property type="match status" value="2"/>
</dbReference>
<dbReference type="EMBL" id="PDCK01000042">
    <property type="protein sequence ID" value="PRQ38693.1"/>
    <property type="molecule type" value="Genomic_DNA"/>
</dbReference>
<dbReference type="InterPro" id="IPR050466">
    <property type="entry name" value="Carboxylest/Gibb_receptor"/>
</dbReference>
<evidence type="ECO:0000313" key="3">
    <source>
        <dbReference type="EMBL" id="PRQ38693.1"/>
    </source>
</evidence>
<feature type="domain" description="Alpha/beta hydrolase fold-3" evidence="2">
    <location>
        <begin position="78"/>
        <end position="302"/>
    </location>
</feature>
<comment type="caution">
    <text evidence="3">The sequence shown here is derived from an EMBL/GenBank/DDBJ whole genome shotgun (WGS) entry which is preliminary data.</text>
</comment>
<dbReference type="STRING" id="74649.A0A2P6QWX9"/>
<sequence>MGSLAKEIDREVIPFVRVFKDGSVERLLGSPYKAPLLDDPESGVSSKDVTISKNPLISARIFLPKLDDEKPPKKLPVLVYCHGGGFCIESAFSFDHHRFLDGLVSQAQVVAVSVEYRMAPEHPLPAGYEDCWAALQWVASHFIENGISEQPWLTNHGNPERFFLGGDSAGANIAHNLAMRVGKEGLPGGLMILGTSLTHPYFWGSKPIAEDPCKEPEKDLAAMLWNFAYPSAPGGLDNPLINPLAPEAPSLAGLGCSRLFVSVSEHDGLKFRGIRYYDAVKKSGWEGEAELVDVEGEAHAFHILKFETQKAKDLTKKLVDFLKVEDKKVEKELDKELIPFVRVYKDGSVERLMGTPYVPPMLNDPVSGVSSKDITISKNPLISARVFLPKLDAGQTHQKLPILVYYHGGAFMIESAFSFDHHRYLDSLVSQGKVVAVSVEYRMAPEHPLPAGYEDCWAALQWVASHFIDNGISEEPWLTNHGNPDRFFLGGDSAGANIAHNVAMRVGKEGLPGGLKILGTSLTHPYFWGSKPIDELDPCKEPEKDLGCFVWNFAYPSVPGGIDNPMMNPFGPEAPSLAGLGCSRLFVSVSENDTLRYRGVHYYEAVKKSGWKGEAELVEVEGEEHAFHILKFETPKAQALTKKVAEFLLK</sequence>
<dbReference type="SUPFAM" id="SSF53474">
    <property type="entry name" value="alpha/beta-Hydrolases"/>
    <property type="match status" value="2"/>
</dbReference>
<dbReference type="Gramene" id="PRQ38693">
    <property type="protein sequence ID" value="PRQ38693"/>
    <property type="gene ID" value="RchiOBHm_Chr4g0416831"/>
</dbReference>
<dbReference type="PANTHER" id="PTHR23024:SF551">
    <property type="entry name" value="2-HYDROXYISOFLAVANONE DEHYDRATASE-LIKE"/>
    <property type="match status" value="1"/>
</dbReference>
<evidence type="ECO:0000259" key="2">
    <source>
        <dbReference type="Pfam" id="PF07859"/>
    </source>
</evidence>
<dbReference type="InterPro" id="IPR029058">
    <property type="entry name" value="AB_hydrolase_fold"/>
</dbReference>
<dbReference type="OrthoDB" id="408631at2759"/>
<dbReference type="AlphaFoldDB" id="A0A2P6QWX9"/>
<evidence type="ECO:0000256" key="1">
    <source>
        <dbReference type="ARBA" id="ARBA00010515"/>
    </source>
</evidence>
<accession>A0A2P6QWX9</accession>
<comment type="similarity">
    <text evidence="1">Belongs to the 'GDXG' lipolytic enzyme family.</text>
</comment>
<name>A0A2P6QWX9_ROSCH</name>
<dbReference type="PANTHER" id="PTHR23024">
    <property type="entry name" value="ARYLACETAMIDE DEACETYLASE"/>
    <property type="match status" value="1"/>
</dbReference>
<keyword evidence="3" id="KW-0378">Hydrolase</keyword>